<evidence type="ECO:0000313" key="1">
    <source>
        <dbReference type="EMBL" id="RBP10514.1"/>
    </source>
</evidence>
<keyword evidence="2" id="KW-1185">Reference proteome</keyword>
<accession>A0ABX9FVC4</accession>
<protein>
    <submittedName>
        <fullName evidence="1">Uncharacterized protein</fullName>
    </submittedName>
</protein>
<organism evidence="1 2">
    <name type="scientific">Achromobacter marplatensis</name>
    <dbReference type="NCBI Taxonomy" id="470868"/>
    <lineage>
        <taxon>Bacteria</taxon>
        <taxon>Pseudomonadati</taxon>
        <taxon>Pseudomonadota</taxon>
        <taxon>Betaproteobacteria</taxon>
        <taxon>Burkholderiales</taxon>
        <taxon>Alcaligenaceae</taxon>
        <taxon>Achromobacter</taxon>
    </lineage>
</organism>
<gene>
    <name evidence="1" type="ORF">DFP87_12636</name>
</gene>
<evidence type="ECO:0000313" key="2">
    <source>
        <dbReference type="Proteomes" id="UP000252124"/>
    </source>
</evidence>
<reference evidence="1 2" key="1">
    <citation type="submission" date="2018-06" db="EMBL/GenBank/DDBJ databases">
        <title>Genomic Encyclopedia of Type Strains, Phase III (KMG-III): the genomes of soil and plant-associated and newly described type strains.</title>
        <authorList>
            <person name="Whitman W."/>
        </authorList>
    </citation>
    <scope>NUCLEOTIDE SEQUENCE [LARGE SCALE GENOMIC DNA]</scope>
    <source>
        <strain evidence="1 2">CECT 7342</strain>
    </source>
</reference>
<dbReference type="EMBL" id="QNRM01000026">
    <property type="protein sequence ID" value="RBP10514.1"/>
    <property type="molecule type" value="Genomic_DNA"/>
</dbReference>
<name>A0ABX9FVC4_9BURK</name>
<sequence>MWVVDPPAGERVVQTSQIFTITPEWAACHGDIGGNRVEFICRTILGVRRFGDESDDRNPTPIRQTCLRPDWPIQPVHHFTDPHQALRANN</sequence>
<comment type="caution">
    <text evidence="1">The sequence shown here is derived from an EMBL/GenBank/DDBJ whole genome shotgun (WGS) entry which is preliminary data.</text>
</comment>
<proteinExistence type="predicted"/>
<dbReference type="Proteomes" id="UP000252124">
    <property type="component" value="Unassembled WGS sequence"/>
</dbReference>